<dbReference type="AlphaFoldDB" id="A0A1Y0B1V3"/>
<gene>
    <name evidence="1" type="ORF">AEK19_MT1154</name>
</gene>
<accession>A0A1Y0B1V3</accession>
<evidence type="ECO:0000313" key="1">
    <source>
        <dbReference type="EMBL" id="ART31368.1"/>
    </source>
</evidence>
<proteinExistence type="predicted"/>
<name>A0A1Y0B1V3_9LAMI</name>
<reference evidence="1" key="1">
    <citation type="submission" date="2017-03" db="EMBL/GenBank/DDBJ databases">
        <title>The mitochondrial genome of the carnivorous plant Utricularia reniformis (Lentibulariaceae): structure, comparative analysis and evolutionary landmarks.</title>
        <authorList>
            <person name="Silva S.R."/>
            <person name="Alvarenga D.O."/>
            <person name="Michael T.P."/>
            <person name="Miranda V.F.O."/>
            <person name="Varani A.M."/>
        </authorList>
    </citation>
    <scope>NUCLEOTIDE SEQUENCE</scope>
</reference>
<dbReference type="EMBL" id="KY774314">
    <property type="protein sequence ID" value="ART31368.1"/>
    <property type="molecule type" value="Genomic_DNA"/>
</dbReference>
<geneLocation type="mitochondrion" evidence="1"/>
<keyword evidence="1" id="KW-0496">Mitochondrion</keyword>
<sequence length="105" mass="12304">MLSRKDSYNLAKLSNAFWNKKYPDIVNLMELISIISRFCSAMDKAVVYSIPYFDTIQDSMSFTKEVWGIAKRDDGLLSVYLLRRGISERLNPQHARFIRRMHTLP</sequence>
<organism evidence="1">
    <name type="scientific">Utricularia reniformis</name>
    <dbReference type="NCBI Taxonomy" id="192314"/>
    <lineage>
        <taxon>Eukaryota</taxon>
        <taxon>Viridiplantae</taxon>
        <taxon>Streptophyta</taxon>
        <taxon>Embryophyta</taxon>
        <taxon>Tracheophyta</taxon>
        <taxon>Spermatophyta</taxon>
        <taxon>Magnoliopsida</taxon>
        <taxon>eudicotyledons</taxon>
        <taxon>Gunneridae</taxon>
        <taxon>Pentapetalae</taxon>
        <taxon>asterids</taxon>
        <taxon>lamiids</taxon>
        <taxon>Lamiales</taxon>
        <taxon>Lentibulariaceae</taxon>
        <taxon>Utricularia</taxon>
    </lineage>
</organism>
<protein>
    <submittedName>
        <fullName evidence="1">Uncharacterized protein</fullName>
    </submittedName>
</protein>